<proteinExistence type="predicted"/>
<dbReference type="GO" id="GO:0032259">
    <property type="term" value="P:methylation"/>
    <property type="evidence" value="ECO:0007669"/>
    <property type="project" value="UniProtKB-KW"/>
</dbReference>
<reference evidence="1 2" key="1">
    <citation type="journal article" date="2019" name="Sci. Rep.">
        <title>Orb-weaving spider Araneus ventricosus genome elucidates the spidroin gene catalogue.</title>
        <authorList>
            <person name="Kono N."/>
            <person name="Nakamura H."/>
            <person name="Ohtoshi R."/>
            <person name="Moran D.A.P."/>
            <person name="Shinohara A."/>
            <person name="Yoshida Y."/>
            <person name="Fujiwara M."/>
            <person name="Mori M."/>
            <person name="Tomita M."/>
            <person name="Arakawa K."/>
        </authorList>
    </citation>
    <scope>NUCLEOTIDE SEQUENCE [LARGE SCALE GENOMIC DNA]</scope>
</reference>
<accession>A0A4Y1ZUA7</accession>
<dbReference type="InterPro" id="IPR052709">
    <property type="entry name" value="Transposase-MT_Hybrid"/>
</dbReference>
<dbReference type="EMBL" id="BGPR01229110">
    <property type="protein sequence ID" value="GBL68652.1"/>
    <property type="molecule type" value="Genomic_DNA"/>
</dbReference>
<comment type="caution">
    <text evidence="1">The sequence shown here is derived from an EMBL/GenBank/DDBJ whole genome shotgun (WGS) entry which is preliminary data.</text>
</comment>
<dbReference type="Proteomes" id="UP000499080">
    <property type="component" value="Unassembled WGS sequence"/>
</dbReference>
<keyword evidence="2" id="KW-1185">Reference proteome</keyword>
<name>A0A4Y1ZUA7_ARAVE</name>
<dbReference type="PANTHER" id="PTHR46060:SF1">
    <property type="entry name" value="MARINER MOS1 TRANSPOSASE-LIKE PROTEIN"/>
    <property type="match status" value="1"/>
</dbReference>
<dbReference type="PANTHER" id="PTHR46060">
    <property type="entry name" value="MARINER MOS1 TRANSPOSASE-LIKE PROTEIN"/>
    <property type="match status" value="1"/>
</dbReference>
<dbReference type="OrthoDB" id="6431520at2759"/>
<evidence type="ECO:0000313" key="1">
    <source>
        <dbReference type="EMBL" id="GBL68652.1"/>
    </source>
</evidence>
<gene>
    <name evidence="1" type="primary">SETMAR_183</name>
    <name evidence="1" type="ORF">AVEN_163457_1</name>
</gene>
<sequence>MLSGGIVLLHDNARPHTAAATQELLDQFGCEIFDHPPYSWDLAPSDFHLFLKLREFLGGKRFGGDEELENAVTTWLNELAAEDYDMGILKIVDRYDKCLNVGGDYVEK</sequence>
<dbReference type="GO" id="GO:0003676">
    <property type="term" value="F:nucleic acid binding"/>
    <property type="evidence" value="ECO:0007669"/>
    <property type="project" value="InterPro"/>
</dbReference>
<dbReference type="Gene3D" id="3.30.420.10">
    <property type="entry name" value="Ribonuclease H-like superfamily/Ribonuclease H"/>
    <property type="match status" value="1"/>
</dbReference>
<keyword evidence="1" id="KW-0489">Methyltransferase</keyword>
<organism evidence="1 2">
    <name type="scientific">Araneus ventricosus</name>
    <name type="common">Orbweaver spider</name>
    <name type="synonym">Epeira ventricosa</name>
    <dbReference type="NCBI Taxonomy" id="182803"/>
    <lineage>
        <taxon>Eukaryota</taxon>
        <taxon>Metazoa</taxon>
        <taxon>Ecdysozoa</taxon>
        <taxon>Arthropoda</taxon>
        <taxon>Chelicerata</taxon>
        <taxon>Arachnida</taxon>
        <taxon>Araneae</taxon>
        <taxon>Araneomorphae</taxon>
        <taxon>Entelegynae</taxon>
        <taxon>Araneoidea</taxon>
        <taxon>Araneidae</taxon>
        <taxon>Araneus</taxon>
    </lineage>
</organism>
<keyword evidence="1" id="KW-0808">Transferase</keyword>
<protein>
    <submittedName>
        <fullName evidence="1">Histone-lysine N-methyltransferase SETMAR</fullName>
    </submittedName>
</protein>
<dbReference type="AlphaFoldDB" id="A0A4Y1ZUA7"/>
<dbReference type="InterPro" id="IPR036397">
    <property type="entry name" value="RNaseH_sf"/>
</dbReference>
<dbReference type="GO" id="GO:0008168">
    <property type="term" value="F:methyltransferase activity"/>
    <property type="evidence" value="ECO:0007669"/>
    <property type="project" value="UniProtKB-KW"/>
</dbReference>
<evidence type="ECO:0000313" key="2">
    <source>
        <dbReference type="Proteomes" id="UP000499080"/>
    </source>
</evidence>